<proteinExistence type="predicted"/>
<accession>A0A9J5XNN6</accession>
<evidence type="ECO:0000313" key="2">
    <source>
        <dbReference type="Proteomes" id="UP000824120"/>
    </source>
</evidence>
<evidence type="ECO:0000313" key="1">
    <source>
        <dbReference type="EMBL" id="KAG5589445.1"/>
    </source>
</evidence>
<gene>
    <name evidence="1" type="ORF">H5410_039959</name>
</gene>
<comment type="caution">
    <text evidence="1">The sequence shown here is derived from an EMBL/GenBank/DDBJ whole genome shotgun (WGS) entry which is preliminary data.</text>
</comment>
<name>A0A9J5XNN6_SOLCO</name>
<protein>
    <submittedName>
        <fullName evidence="1">Uncharacterized protein</fullName>
    </submittedName>
</protein>
<dbReference type="AlphaFoldDB" id="A0A9J5XNN6"/>
<dbReference type="EMBL" id="JACXVP010000008">
    <property type="protein sequence ID" value="KAG5589445.1"/>
    <property type="molecule type" value="Genomic_DNA"/>
</dbReference>
<organism evidence="1 2">
    <name type="scientific">Solanum commersonii</name>
    <name type="common">Commerson's wild potato</name>
    <name type="synonym">Commerson's nightshade</name>
    <dbReference type="NCBI Taxonomy" id="4109"/>
    <lineage>
        <taxon>Eukaryota</taxon>
        <taxon>Viridiplantae</taxon>
        <taxon>Streptophyta</taxon>
        <taxon>Embryophyta</taxon>
        <taxon>Tracheophyta</taxon>
        <taxon>Spermatophyta</taxon>
        <taxon>Magnoliopsida</taxon>
        <taxon>eudicotyledons</taxon>
        <taxon>Gunneridae</taxon>
        <taxon>Pentapetalae</taxon>
        <taxon>asterids</taxon>
        <taxon>lamiids</taxon>
        <taxon>Solanales</taxon>
        <taxon>Solanaceae</taxon>
        <taxon>Solanoideae</taxon>
        <taxon>Solaneae</taxon>
        <taxon>Solanum</taxon>
    </lineage>
</organism>
<keyword evidence="2" id="KW-1185">Reference proteome</keyword>
<dbReference type="Proteomes" id="UP000824120">
    <property type="component" value="Chromosome 8"/>
</dbReference>
<reference evidence="1 2" key="1">
    <citation type="submission" date="2020-09" db="EMBL/GenBank/DDBJ databases">
        <title>De no assembly of potato wild relative species, Solanum commersonii.</title>
        <authorList>
            <person name="Cho K."/>
        </authorList>
    </citation>
    <scope>NUCLEOTIDE SEQUENCE [LARGE SCALE GENOMIC DNA]</scope>
    <source>
        <strain evidence="1">LZ3.2</strain>
        <tissue evidence="1">Leaf</tissue>
    </source>
</reference>
<sequence>MTDMLLGQCVIAQRQILEPIDTTGSIHIIGLAGNWTGPDQQDRFYRNRDTLPDLFTGTGSYRNRFYRKFPKVPPGPLVTG</sequence>